<dbReference type="PROSITE" id="PS00061">
    <property type="entry name" value="ADH_SHORT"/>
    <property type="match status" value="1"/>
</dbReference>
<gene>
    <name evidence="3" type="ORF">FPE_LOCUS18428</name>
</gene>
<organism evidence="3 4">
    <name type="scientific">Fraxinus pennsylvanica</name>
    <dbReference type="NCBI Taxonomy" id="56036"/>
    <lineage>
        <taxon>Eukaryota</taxon>
        <taxon>Viridiplantae</taxon>
        <taxon>Streptophyta</taxon>
        <taxon>Embryophyta</taxon>
        <taxon>Tracheophyta</taxon>
        <taxon>Spermatophyta</taxon>
        <taxon>Magnoliopsida</taxon>
        <taxon>eudicotyledons</taxon>
        <taxon>Gunneridae</taxon>
        <taxon>Pentapetalae</taxon>
        <taxon>asterids</taxon>
        <taxon>lamiids</taxon>
        <taxon>Lamiales</taxon>
        <taxon>Oleaceae</taxon>
        <taxon>Oleeae</taxon>
        <taxon>Fraxinus</taxon>
    </lineage>
</organism>
<dbReference type="PANTHER" id="PTHR48107">
    <property type="entry name" value="NADPH-DEPENDENT ALDEHYDE REDUCTASE-LIKE PROTEIN, CHLOROPLASTIC-RELATED"/>
    <property type="match status" value="1"/>
</dbReference>
<proteinExistence type="inferred from homology"/>
<dbReference type="PRINTS" id="PR00081">
    <property type="entry name" value="GDHRDH"/>
</dbReference>
<dbReference type="Proteomes" id="UP000834106">
    <property type="component" value="Chromosome 11"/>
</dbReference>
<dbReference type="InterPro" id="IPR020904">
    <property type="entry name" value="Sc_DH/Rdtase_CS"/>
</dbReference>
<dbReference type="InterPro" id="IPR002347">
    <property type="entry name" value="SDR_fam"/>
</dbReference>
<comment type="similarity">
    <text evidence="1">Belongs to the short-chain dehydrogenases/reductases (SDR) family.</text>
</comment>
<dbReference type="Pfam" id="PF00106">
    <property type="entry name" value="adh_short"/>
    <property type="match status" value="1"/>
</dbReference>
<dbReference type="AlphaFoldDB" id="A0AAD2DZX5"/>
<dbReference type="Gene3D" id="3.40.50.720">
    <property type="entry name" value="NAD(P)-binding Rossmann-like Domain"/>
    <property type="match status" value="1"/>
</dbReference>
<dbReference type="EMBL" id="OU503046">
    <property type="protein sequence ID" value="CAI9770998.1"/>
    <property type="molecule type" value="Genomic_DNA"/>
</dbReference>
<dbReference type="PRINTS" id="PR00080">
    <property type="entry name" value="SDRFAMILY"/>
</dbReference>
<name>A0AAD2DZX5_9LAMI</name>
<keyword evidence="4" id="KW-1185">Reference proteome</keyword>
<evidence type="ECO:0000256" key="2">
    <source>
        <dbReference type="ARBA" id="ARBA00023002"/>
    </source>
</evidence>
<dbReference type="PANTHER" id="PTHR48107:SF16">
    <property type="entry name" value="NADPH-DEPENDENT ALDEHYDE REDUCTASE 1, CHLOROPLASTIC"/>
    <property type="match status" value="1"/>
</dbReference>
<dbReference type="InterPro" id="IPR036291">
    <property type="entry name" value="NAD(P)-bd_dom_sf"/>
</dbReference>
<evidence type="ECO:0000256" key="1">
    <source>
        <dbReference type="ARBA" id="ARBA00006484"/>
    </source>
</evidence>
<keyword evidence="2" id="KW-0560">Oxidoreductase</keyword>
<dbReference type="SUPFAM" id="SSF51735">
    <property type="entry name" value="NAD(P)-binding Rossmann-fold domains"/>
    <property type="match status" value="1"/>
</dbReference>
<reference evidence="3" key="1">
    <citation type="submission" date="2023-05" db="EMBL/GenBank/DDBJ databases">
        <authorList>
            <person name="Huff M."/>
        </authorList>
    </citation>
    <scope>NUCLEOTIDE SEQUENCE</scope>
</reference>
<sequence length="135" mass="15006">MVVGEVVSNYGGIDILVTNAAEQHLSNNIEEITEDRLLKFFRTNIFYQFFMVRHAFKHMKEGTSIINSTSGKACCGSPMVLDYSSTKGAIVAFTRAVALHLVIKGNLGKCRARRTGVDPLAGCVLARRNDHKIWF</sequence>
<accession>A0AAD2DZX5</accession>
<dbReference type="GO" id="GO:0016614">
    <property type="term" value="F:oxidoreductase activity, acting on CH-OH group of donors"/>
    <property type="evidence" value="ECO:0007669"/>
    <property type="project" value="UniProtKB-ARBA"/>
</dbReference>
<evidence type="ECO:0000313" key="4">
    <source>
        <dbReference type="Proteomes" id="UP000834106"/>
    </source>
</evidence>
<evidence type="ECO:0000313" key="3">
    <source>
        <dbReference type="EMBL" id="CAI9770998.1"/>
    </source>
</evidence>
<protein>
    <submittedName>
        <fullName evidence="3">Uncharacterized protein</fullName>
    </submittedName>
</protein>